<proteinExistence type="predicted"/>
<dbReference type="AlphaFoldDB" id="A0AAN6MH72"/>
<reference evidence="2" key="2">
    <citation type="submission" date="2023-05" db="EMBL/GenBank/DDBJ databases">
        <authorList>
            <consortium name="Lawrence Berkeley National Laboratory"/>
            <person name="Steindorff A."/>
            <person name="Hensen N."/>
            <person name="Bonometti L."/>
            <person name="Westerberg I."/>
            <person name="Brannstrom I.O."/>
            <person name="Guillou S."/>
            <person name="Cros-Aarteil S."/>
            <person name="Calhoun S."/>
            <person name="Haridas S."/>
            <person name="Kuo A."/>
            <person name="Mondo S."/>
            <person name="Pangilinan J."/>
            <person name="Riley R."/>
            <person name="Labutti K."/>
            <person name="Andreopoulos B."/>
            <person name="Lipzen A."/>
            <person name="Chen C."/>
            <person name="Yanf M."/>
            <person name="Daum C."/>
            <person name="Ng V."/>
            <person name="Clum A."/>
            <person name="Ohm R."/>
            <person name="Martin F."/>
            <person name="Silar P."/>
            <person name="Natvig D."/>
            <person name="Lalanne C."/>
            <person name="Gautier V."/>
            <person name="Ament-Velasquez S.L."/>
            <person name="Kruys A."/>
            <person name="Hutchinson M.I."/>
            <person name="Powell A.J."/>
            <person name="Barry K."/>
            <person name="Miller A.N."/>
            <person name="Grigoriev I.V."/>
            <person name="Debuchy R."/>
            <person name="Gladieux P."/>
            <person name="Thoren M.H."/>
            <person name="Johannesson H."/>
        </authorList>
    </citation>
    <scope>NUCLEOTIDE SEQUENCE</scope>
    <source>
        <strain evidence="2">CBS 103.79</strain>
    </source>
</reference>
<gene>
    <name evidence="2" type="ORF">C8A05DRAFT_35844</name>
</gene>
<dbReference type="InterPro" id="IPR027417">
    <property type="entry name" value="P-loop_NTPase"/>
</dbReference>
<feature type="compositionally biased region" description="Basic and acidic residues" evidence="1">
    <location>
        <begin position="12"/>
        <end position="21"/>
    </location>
</feature>
<evidence type="ECO:0000313" key="3">
    <source>
        <dbReference type="Proteomes" id="UP001303889"/>
    </source>
</evidence>
<organism evidence="2 3">
    <name type="scientific">Staphylotrichum tortipilum</name>
    <dbReference type="NCBI Taxonomy" id="2831512"/>
    <lineage>
        <taxon>Eukaryota</taxon>
        <taxon>Fungi</taxon>
        <taxon>Dikarya</taxon>
        <taxon>Ascomycota</taxon>
        <taxon>Pezizomycotina</taxon>
        <taxon>Sordariomycetes</taxon>
        <taxon>Sordariomycetidae</taxon>
        <taxon>Sordariales</taxon>
        <taxon>Chaetomiaceae</taxon>
        <taxon>Staphylotrichum</taxon>
    </lineage>
</organism>
<dbReference type="Gene3D" id="3.40.50.300">
    <property type="entry name" value="P-loop containing nucleotide triphosphate hydrolases"/>
    <property type="match status" value="1"/>
</dbReference>
<feature type="region of interest" description="Disordered" evidence="1">
    <location>
        <begin position="1"/>
        <end position="21"/>
    </location>
</feature>
<name>A0AAN6MH72_9PEZI</name>
<dbReference type="Proteomes" id="UP001303889">
    <property type="component" value="Unassembled WGS sequence"/>
</dbReference>
<evidence type="ECO:0000313" key="2">
    <source>
        <dbReference type="EMBL" id="KAK3900504.1"/>
    </source>
</evidence>
<sequence>MLQRLATRGKTSGRDDDQEDRAKRRIEAFKNSAAKNLLKQLSKNPIYKIDCTASIEEVQTKFRSCVEKCLGEGRKEPKD</sequence>
<keyword evidence="3" id="KW-1185">Reference proteome</keyword>
<comment type="caution">
    <text evidence="2">The sequence shown here is derived from an EMBL/GenBank/DDBJ whole genome shotgun (WGS) entry which is preliminary data.</text>
</comment>
<accession>A0AAN6MH72</accession>
<protein>
    <submittedName>
        <fullName evidence="2">Uncharacterized protein</fullName>
    </submittedName>
</protein>
<dbReference type="EMBL" id="MU855664">
    <property type="protein sequence ID" value="KAK3900504.1"/>
    <property type="molecule type" value="Genomic_DNA"/>
</dbReference>
<reference evidence="2" key="1">
    <citation type="journal article" date="2023" name="Mol. Phylogenet. Evol.">
        <title>Genome-scale phylogeny and comparative genomics of the fungal order Sordariales.</title>
        <authorList>
            <person name="Hensen N."/>
            <person name="Bonometti L."/>
            <person name="Westerberg I."/>
            <person name="Brannstrom I.O."/>
            <person name="Guillou S."/>
            <person name="Cros-Aarteil S."/>
            <person name="Calhoun S."/>
            <person name="Haridas S."/>
            <person name="Kuo A."/>
            <person name="Mondo S."/>
            <person name="Pangilinan J."/>
            <person name="Riley R."/>
            <person name="LaButti K."/>
            <person name="Andreopoulos B."/>
            <person name="Lipzen A."/>
            <person name="Chen C."/>
            <person name="Yan M."/>
            <person name="Daum C."/>
            <person name="Ng V."/>
            <person name="Clum A."/>
            <person name="Steindorff A."/>
            <person name="Ohm R.A."/>
            <person name="Martin F."/>
            <person name="Silar P."/>
            <person name="Natvig D.O."/>
            <person name="Lalanne C."/>
            <person name="Gautier V."/>
            <person name="Ament-Velasquez S.L."/>
            <person name="Kruys A."/>
            <person name="Hutchinson M.I."/>
            <person name="Powell A.J."/>
            <person name="Barry K."/>
            <person name="Miller A.N."/>
            <person name="Grigoriev I.V."/>
            <person name="Debuchy R."/>
            <person name="Gladieux P."/>
            <person name="Hiltunen Thoren M."/>
            <person name="Johannesson H."/>
        </authorList>
    </citation>
    <scope>NUCLEOTIDE SEQUENCE</scope>
    <source>
        <strain evidence="2">CBS 103.79</strain>
    </source>
</reference>
<evidence type="ECO:0000256" key="1">
    <source>
        <dbReference type="SAM" id="MobiDB-lite"/>
    </source>
</evidence>